<dbReference type="AlphaFoldDB" id="A0A9W5B239"/>
<comment type="caution">
    <text evidence="2">The sequence shown here is derived from an EMBL/GenBank/DDBJ whole genome shotgun (WGS) entry which is preliminary data.</text>
</comment>
<sequence length="134" mass="14631">MPRARTHVGEVHANEQVRYREKLKARGTPEASDVDVAVAAAVAVSFARSGGKPNGDAAFNALVDLAKQILVDRGYDLGEADRKTRGRLQFRADLDVLSAVTTRPSKLPTSPRYSVFNDRLSRVPRSERSDRGGV</sequence>
<evidence type="ECO:0000256" key="1">
    <source>
        <dbReference type="SAM" id="MobiDB-lite"/>
    </source>
</evidence>
<protein>
    <submittedName>
        <fullName evidence="2">Uncharacterized protein</fullName>
    </submittedName>
</protein>
<feature type="compositionally biased region" description="Polar residues" evidence="1">
    <location>
        <begin position="103"/>
        <end position="112"/>
    </location>
</feature>
<accession>A0A9W5B239</accession>
<evidence type="ECO:0000313" key="3">
    <source>
        <dbReference type="Proteomes" id="UP000191933"/>
    </source>
</evidence>
<proteinExistence type="predicted"/>
<feature type="compositionally biased region" description="Basic and acidic residues" evidence="1">
    <location>
        <begin position="119"/>
        <end position="134"/>
    </location>
</feature>
<evidence type="ECO:0000313" key="2">
    <source>
        <dbReference type="EMBL" id="CUW93671.1"/>
    </source>
</evidence>
<reference evidence="2 3" key="1">
    <citation type="submission" date="2016-01" db="EMBL/GenBank/DDBJ databases">
        <authorList>
            <person name="Regsiter A."/>
            <person name="william w."/>
        </authorList>
    </citation>
    <scope>NUCLEOTIDE SEQUENCE [LARGE SCALE GENOMIC DNA]</scope>
    <source>
        <strain evidence="2 3">CFBP 5494</strain>
    </source>
</reference>
<keyword evidence="3" id="KW-1185">Reference proteome</keyword>
<dbReference type="EMBL" id="FBVY01000018">
    <property type="protein sequence ID" value="CUW93671.1"/>
    <property type="molecule type" value="Genomic_DNA"/>
</dbReference>
<name>A0A9W5B239_9HYPH</name>
<dbReference type="Proteomes" id="UP000191933">
    <property type="component" value="Unassembled WGS sequence"/>
</dbReference>
<feature type="region of interest" description="Disordered" evidence="1">
    <location>
        <begin position="103"/>
        <end position="134"/>
    </location>
</feature>
<gene>
    <name evidence="2" type="ORF">AGR2A_Cc70078</name>
</gene>
<organism evidence="2 3">
    <name type="scientific">Agrobacterium genomosp. 2 str. CFBP 5494</name>
    <dbReference type="NCBI Taxonomy" id="1183436"/>
    <lineage>
        <taxon>Bacteria</taxon>
        <taxon>Pseudomonadati</taxon>
        <taxon>Pseudomonadota</taxon>
        <taxon>Alphaproteobacteria</taxon>
        <taxon>Hyphomicrobiales</taxon>
        <taxon>Rhizobiaceae</taxon>
        <taxon>Rhizobium/Agrobacterium group</taxon>
        <taxon>Agrobacterium</taxon>
        <taxon>Agrobacterium tumefaciens complex</taxon>
    </lineage>
</organism>